<keyword evidence="1" id="KW-0812">Transmembrane</keyword>
<accession>A0AAV4JY16</accession>
<evidence type="ECO:0000256" key="1">
    <source>
        <dbReference type="SAM" id="Phobius"/>
    </source>
</evidence>
<dbReference type="Proteomes" id="UP000762676">
    <property type="component" value="Unassembled WGS sequence"/>
</dbReference>
<evidence type="ECO:0000313" key="2">
    <source>
        <dbReference type="EMBL" id="GFS27632.1"/>
    </source>
</evidence>
<protein>
    <submittedName>
        <fullName evidence="2">Uncharacterized protein</fullName>
    </submittedName>
</protein>
<name>A0AAV4JY16_9GAST</name>
<reference evidence="2 3" key="1">
    <citation type="journal article" date="2021" name="Elife">
        <title>Chloroplast acquisition without the gene transfer in kleptoplastic sea slugs, Plakobranchus ocellatus.</title>
        <authorList>
            <person name="Maeda T."/>
            <person name="Takahashi S."/>
            <person name="Yoshida T."/>
            <person name="Shimamura S."/>
            <person name="Takaki Y."/>
            <person name="Nagai Y."/>
            <person name="Toyoda A."/>
            <person name="Suzuki Y."/>
            <person name="Arimoto A."/>
            <person name="Ishii H."/>
            <person name="Satoh N."/>
            <person name="Nishiyama T."/>
            <person name="Hasebe M."/>
            <person name="Maruyama T."/>
            <person name="Minagawa J."/>
            <person name="Obokata J."/>
            <person name="Shigenobu S."/>
        </authorList>
    </citation>
    <scope>NUCLEOTIDE SEQUENCE [LARGE SCALE GENOMIC DNA]</scope>
</reference>
<organism evidence="2 3">
    <name type="scientific">Elysia marginata</name>
    <dbReference type="NCBI Taxonomy" id="1093978"/>
    <lineage>
        <taxon>Eukaryota</taxon>
        <taxon>Metazoa</taxon>
        <taxon>Spiralia</taxon>
        <taxon>Lophotrochozoa</taxon>
        <taxon>Mollusca</taxon>
        <taxon>Gastropoda</taxon>
        <taxon>Heterobranchia</taxon>
        <taxon>Euthyneura</taxon>
        <taxon>Panpulmonata</taxon>
        <taxon>Sacoglossa</taxon>
        <taxon>Placobranchoidea</taxon>
        <taxon>Plakobranchidae</taxon>
        <taxon>Elysia</taxon>
    </lineage>
</organism>
<keyword evidence="3" id="KW-1185">Reference proteome</keyword>
<sequence>MSLYELLQKKASKIWAIPLVRQVAITAGIVVGCSIYYYPIMKATFFPDHTPEHKALFDKENLYPIKVRRERELAAMNQGPKS</sequence>
<comment type="caution">
    <text evidence="2">The sequence shown here is derived from an EMBL/GenBank/DDBJ whole genome shotgun (WGS) entry which is preliminary data.</text>
</comment>
<gene>
    <name evidence="2" type="ORF">ElyMa_005288700</name>
</gene>
<dbReference type="AlphaFoldDB" id="A0AAV4JY16"/>
<keyword evidence="1" id="KW-0472">Membrane</keyword>
<proteinExistence type="predicted"/>
<dbReference type="EMBL" id="BMAT01010545">
    <property type="protein sequence ID" value="GFS27632.1"/>
    <property type="molecule type" value="Genomic_DNA"/>
</dbReference>
<feature type="transmembrane region" description="Helical" evidence="1">
    <location>
        <begin position="20"/>
        <end position="38"/>
    </location>
</feature>
<keyword evidence="1" id="KW-1133">Transmembrane helix</keyword>
<evidence type="ECO:0000313" key="3">
    <source>
        <dbReference type="Proteomes" id="UP000762676"/>
    </source>
</evidence>